<accession>A0A517YXU2</accession>
<keyword evidence="1" id="KW-0812">Transmembrane</keyword>
<name>A0A517YXU2_9BACT</name>
<protein>
    <submittedName>
        <fullName evidence="2">Uncharacterized protein</fullName>
    </submittedName>
</protein>
<dbReference type="KEGG" id="pcor:KS4_31200"/>
<evidence type="ECO:0000256" key="1">
    <source>
        <dbReference type="SAM" id="Phobius"/>
    </source>
</evidence>
<dbReference type="Proteomes" id="UP000317369">
    <property type="component" value="Chromosome"/>
</dbReference>
<dbReference type="AlphaFoldDB" id="A0A517YXU2"/>
<evidence type="ECO:0000313" key="2">
    <source>
        <dbReference type="EMBL" id="QDU35043.1"/>
    </source>
</evidence>
<reference evidence="2 3" key="1">
    <citation type="submission" date="2019-02" db="EMBL/GenBank/DDBJ databases">
        <title>Deep-cultivation of Planctomycetes and their phenomic and genomic characterization uncovers novel biology.</title>
        <authorList>
            <person name="Wiegand S."/>
            <person name="Jogler M."/>
            <person name="Boedeker C."/>
            <person name="Pinto D."/>
            <person name="Vollmers J."/>
            <person name="Rivas-Marin E."/>
            <person name="Kohn T."/>
            <person name="Peeters S.H."/>
            <person name="Heuer A."/>
            <person name="Rast P."/>
            <person name="Oberbeckmann S."/>
            <person name="Bunk B."/>
            <person name="Jeske O."/>
            <person name="Meyerdierks A."/>
            <person name="Storesund J.E."/>
            <person name="Kallscheuer N."/>
            <person name="Luecker S."/>
            <person name="Lage O.M."/>
            <person name="Pohl T."/>
            <person name="Merkel B.J."/>
            <person name="Hornburger P."/>
            <person name="Mueller R.-W."/>
            <person name="Bruemmer F."/>
            <person name="Labrenz M."/>
            <person name="Spormann A.M."/>
            <person name="Op den Camp H."/>
            <person name="Overmann J."/>
            <person name="Amann R."/>
            <person name="Jetten M.S.M."/>
            <person name="Mascher T."/>
            <person name="Medema M.H."/>
            <person name="Devos D.P."/>
            <person name="Kaster A.-K."/>
            <person name="Ovreas L."/>
            <person name="Rohde M."/>
            <person name="Galperin M.Y."/>
            <person name="Jogler C."/>
        </authorList>
    </citation>
    <scope>NUCLEOTIDE SEQUENCE [LARGE SCALE GENOMIC DNA]</scope>
    <source>
        <strain evidence="2 3">KS4</strain>
    </source>
</reference>
<evidence type="ECO:0000313" key="3">
    <source>
        <dbReference type="Proteomes" id="UP000317369"/>
    </source>
</evidence>
<dbReference type="EMBL" id="CP036425">
    <property type="protein sequence ID" value="QDU35043.1"/>
    <property type="molecule type" value="Genomic_DNA"/>
</dbReference>
<sequence length="243" mass="28535">MATTDQIHIHRHWYGRHHEVGGVMAETVLIMPLLVTVFGIVLFSGMSMLRFERATVMDRYAVWKDVTNGYGPGNEEEYNDTFMNGEAATLVYKVEEGPSYRTTNIMREASEGESMEALLYFEYMSALLPSQKKYIFKTTHTTDSSFFRWMGMRNIHSYERIDNEWKYSNGVTLNEYDKWTYAAPRISLEQIHTGYFYDSYDDSLQASISRGNTYAEIFREFHFDRPPYRGPIVISEDWENVDW</sequence>
<keyword evidence="1" id="KW-1133">Transmembrane helix</keyword>
<proteinExistence type="predicted"/>
<organism evidence="2 3">
    <name type="scientific">Poriferisphaera corsica</name>
    <dbReference type="NCBI Taxonomy" id="2528020"/>
    <lineage>
        <taxon>Bacteria</taxon>
        <taxon>Pseudomonadati</taxon>
        <taxon>Planctomycetota</taxon>
        <taxon>Phycisphaerae</taxon>
        <taxon>Phycisphaerales</taxon>
        <taxon>Phycisphaeraceae</taxon>
        <taxon>Poriferisphaera</taxon>
    </lineage>
</organism>
<keyword evidence="3" id="KW-1185">Reference proteome</keyword>
<dbReference type="RefSeq" id="WP_145079772.1">
    <property type="nucleotide sequence ID" value="NZ_CP036425.1"/>
</dbReference>
<feature type="transmembrane region" description="Helical" evidence="1">
    <location>
        <begin position="29"/>
        <end position="49"/>
    </location>
</feature>
<gene>
    <name evidence="2" type="ORF">KS4_31200</name>
</gene>
<keyword evidence="1" id="KW-0472">Membrane</keyword>